<name>A0A811URL1_CERCA</name>
<evidence type="ECO:0000313" key="3">
    <source>
        <dbReference type="Proteomes" id="UP000606786"/>
    </source>
</evidence>
<proteinExistence type="predicted"/>
<keyword evidence="1" id="KW-0472">Membrane</keyword>
<feature type="transmembrane region" description="Helical" evidence="1">
    <location>
        <begin position="34"/>
        <end position="53"/>
    </location>
</feature>
<keyword evidence="3" id="KW-1185">Reference proteome</keyword>
<reference evidence="2" key="1">
    <citation type="submission" date="2020-11" db="EMBL/GenBank/DDBJ databases">
        <authorList>
            <person name="Whitehead M."/>
        </authorList>
    </citation>
    <scope>NUCLEOTIDE SEQUENCE</scope>
    <source>
        <strain evidence="2">EGII</strain>
    </source>
</reference>
<keyword evidence="1" id="KW-1133">Transmembrane helix</keyword>
<evidence type="ECO:0000313" key="2">
    <source>
        <dbReference type="EMBL" id="CAD7000407.1"/>
    </source>
</evidence>
<protein>
    <submittedName>
        <fullName evidence="2">(Mediterranean fruit fly) hypothetical protein</fullName>
    </submittedName>
</protein>
<dbReference type="Proteomes" id="UP000606786">
    <property type="component" value="Unassembled WGS sequence"/>
</dbReference>
<sequence length="60" mass="7351">MDGQLRFSALQQFTTAFLFDEYKYKYLFRFKSNICDLMLIQYFCVFLASWPVVLEEFDRL</sequence>
<keyword evidence="1" id="KW-0812">Transmembrane</keyword>
<evidence type="ECO:0000256" key="1">
    <source>
        <dbReference type="SAM" id="Phobius"/>
    </source>
</evidence>
<dbReference type="AlphaFoldDB" id="A0A811URL1"/>
<gene>
    <name evidence="2" type="ORF">CCAP1982_LOCUS8882</name>
</gene>
<organism evidence="2 3">
    <name type="scientific">Ceratitis capitata</name>
    <name type="common">Mediterranean fruit fly</name>
    <name type="synonym">Tephritis capitata</name>
    <dbReference type="NCBI Taxonomy" id="7213"/>
    <lineage>
        <taxon>Eukaryota</taxon>
        <taxon>Metazoa</taxon>
        <taxon>Ecdysozoa</taxon>
        <taxon>Arthropoda</taxon>
        <taxon>Hexapoda</taxon>
        <taxon>Insecta</taxon>
        <taxon>Pterygota</taxon>
        <taxon>Neoptera</taxon>
        <taxon>Endopterygota</taxon>
        <taxon>Diptera</taxon>
        <taxon>Brachycera</taxon>
        <taxon>Muscomorpha</taxon>
        <taxon>Tephritoidea</taxon>
        <taxon>Tephritidae</taxon>
        <taxon>Ceratitis</taxon>
        <taxon>Ceratitis</taxon>
    </lineage>
</organism>
<comment type="caution">
    <text evidence="2">The sequence shown here is derived from an EMBL/GenBank/DDBJ whole genome shotgun (WGS) entry which is preliminary data.</text>
</comment>
<dbReference type="EMBL" id="CAJHJT010000012">
    <property type="protein sequence ID" value="CAD7000407.1"/>
    <property type="molecule type" value="Genomic_DNA"/>
</dbReference>
<accession>A0A811URL1</accession>